<organism evidence="1 2">
    <name type="scientific">Thalassolituus pacificus</name>
    <dbReference type="NCBI Taxonomy" id="2975440"/>
    <lineage>
        <taxon>Bacteria</taxon>
        <taxon>Pseudomonadati</taxon>
        <taxon>Pseudomonadota</taxon>
        <taxon>Gammaproteobacteria</taxon>
        <taxon>Oceanospirillales</taxon>
        <taxon>Oceanospirillaceae</taxon>
        <taxon>Thalassolituus</taxon>
    </lineage>
</organism>
<dbReference type="AlphaFoldDB" id="A0A9X2WEF3"/>
<evidence type="ECO:0000313" key="1">
    <source>
        <dbReference type="EMBL" id="MCT7358914.1"/>
    </source>
</evidence>
<gene>
    <name evidence="1" type="ORF">NYR02_07785</name>
</gene>
<protein>
    <submittedName>
        <fullName evidence="1">Uncharacterized protein</fullName>
    </submittedName>
</protein>
<keyword evidence="2" id="KW-1185">Reference proteome</keyword>
<sequence length="1166" mass="135535">MHQFDKSILIAFNPHDSESLAAALLQYQQHLEDGSAFRKQVFNIEFVAVQGDNQHRLQLSDISDETLRTYVRDALSLTPDGYSESSHEAIEDNDPVYISEPILFALALQFPQLQEQVIHCARSIVAYARDNNDTADMWLDDMNVFGAEALYILARSDLNYLPLLAQFFIPYWDDEHAGEYHKFLADVVHRYGWCREVISAYIWCDNDPFRYQMFGHEWGNESHYQPLGEYLRANPQEYLWFKQALQNRLLDTPKMMESVHHDDEAHNPVLDFYLTLLPMDGDRFDDEDCAEFAQQHFIHASLEDEALDLQNRIQAQSSTPLFCYSASDLRTRESMDREDAWGDGLRRVKPLILALPQGKALWHYVYDGSQQDALQQLPVTELATLAKNAAPEFYRDLQDELIFGDSNKDICDDLPSVLYSVRRELQSDDEDAEDFADVLASDSEEQRAQQYLRLLDIFYRVLEQNEFPDGMRERLVDDDELLTTAEYFRRFSRIPAEDQEKALQQKVLHSLLDEFCDMDERLVKALLQRAQQLISSERTLANPAHWADEAAQSDLEIGHFALMAFILHNDWQQNFSDEQTPVLAEYLQQDNVWLKAANLSLERFYIEGGHYCPEGRGMSAEQVQLFRDYFCAQQPVLNQQQMIDLINRYAQRDDCTRRSSLSFNQFSELQNGYYFLNDHDDDYQRILLICFWLQCLPLPCSVPAKRIWKLMIALAPVRVTRLVMQAFSDDSYDVEFEDVLQEINHYEALEKAGINQGYLMAFQLSQCQPSYHTEKYVSWLVQYAAIDDTDTSMFGSRSRKLAQELQHGLRYINEADKIQFYRLLELRHPRFSYSNNDELQHDFRYTLKRNLCLCLSLKHWHSILASERGVSQLNCDSKVLSKKPLRITADYHTREDFVPGDMTWLGVWLVEDIGDCYEIFAGPELQQAELHQCRGDVLLFKGGIDRSQVMARANELLDSEACLQQLYQQILNYLDGNAAYEQTATLAEHYLLGEGLELEAPEYTMTGVDSFIWMLDEAQRDRLARLFFNNNYRGFKLVRDTIVQGYLSDQVKQGKITFSDMLEADEDDYEEQAAAFLLLWLLRLDIRPEHILLYCVKNQQFEACQHYVLALANDGLLKSCAAFLHTENRATLVEMLAEQNNGRSFLSIFAKDKARKIRDIVARFIS</sequence>
<dbReference type="EMBL" id="JAOANI010000015">
    <property type="protein sequence ID" value="MCT7358914.1"/>
    <property type="molecule type" value="Genomic_DNA"/>
</dbReference>
<proteinExistence type="predicted"/>
<evidence type="ECO:0000313" key="2">
    <source>
        <dbReference type="Proteomes" id="UP001147830"/>
    </source>
</evidence>
<dbReference type="RefSeq" id="WP_260975808.1">
    <property type="nucleotide sequence ID" value="NZ_JAOANI010000015.1"/>
</dbReference>
<reference evidence="1" key="2">
    <citation type="submission" date="2022-08" db="EMBL/GenBank/DDBJ databases">
        <authorList>
            <person name="Dong C."/>
        </authorList>
    </citation>
    <scope>NUCLEOTIDE SEQUENCE</scope>
    <source>
        <strain evidence="1">59MF3M-4</strain>
    </source>
</reference>
<accession>A0A9X2WEF3</accession>
<dbReference type="Proteomes" id="UP001147830">
    <property type="component" value="Unassembled WGS sequence"/>
</dbReference>
<name>A0A9X2WEF3_9GAMM</name>
<reference evidence="1" key="1">
    <citation type="journal article" date="2022" name="Front. Microbiol.">
        <title>Genome-based taxonomic rearrangement of Oceanobacter-related bacteria including the description of Thalassolituus hydrocarbonoclasticus sp. nov. and Thalassolituus pacificus sp. nov. and emended description of the genus Thalassolituus.</title>
        <authorList>
            <person name="Dong C."/>
            <person name="Wei L."/>
            <person name="Wang J."/>
            <person name="Lai Q."/>
            <person name="Huang Z."/>
            <person name="Shao Z."/>
        </authorList>
    </citation>
    <scope>NUCLEOTIDE SEQUENCE</scope>
    <source>
        <strain evidence="1">59MF3M-4</strain>
    </source>
</reference>
<comment type="caution">
    <text evidence="1">The sequence shown here is derived from an EMBL/GenBank/DDBJ whole genome shotgun (WGS) entry which is preliminary data.</text>
</comment>